<evidence type="ECO:0000313" key="4">
    <source>
        <dbReference type="Proteomes" id="UP001215151"/>
    </source>
</evidence>
<feature type="transmembrane region" description="Helical" evidence="1">
    <location>
        <begin position="236"/>
        <end position="257"/>
    </location>
</feature>
<accession>A0AAD7TZI7</accession>
<keyword evidence="1" id="KW-1133">Transmembrane helix</keyword>
<sequence>MHLDARGIISIVVIVIYVPILVAGIFLSVRNGFARKAGWISLVVLSIIRIIGAVTHILSEENPTNVTDRIIYGIMESAGTSPLLIATVGFLRTTTQFGLDGTTLVIKGLRLAGLASLVGLILAIIGGSEIGNATTQSALNTGTNLRHSGAIIFAVVYGVTVLLTAYCWANKSVILKYRQRLLTGIIITLPFIFVRVLYGVLSSFAPSPFAIVDGQLVPTAPSNSGLAKFSSTSSEWAIYLIMSVLAEYISVFIYTVFGIITPLSKDAVDYENAMARSTNSSGQTLNPAPQYGYQYPPQAKAYATQQPGGYDGYR</sequence>
<dbReference type="Pfam" id="PF24800">
    <property type="entry name" value="DUF7702"/>
    <property type="match status" value="1"/>
</dbReference>
<feature type="domain" description="DUF7702" evidence="2">
    <location>
        <begin position="3"/>
        <end position="259"/>
    </location>
</feature>
<comment type="caution">
    <text evidence="3">The sequence shown here is derived from an EMBL/GenBank/DDBJ whole genome shotgun (WGS) entry which is preliminary data.</text>
</comment>
<feature type="transmembrane region" description="Helical" evidence="1">
    <location>
        <begin position="181"/>
        <end position="201"/>
    </location>
</feature>
<keyword evidence="4" id="KW-1185">Reference proteome</keyword>
<evidence type="ECO:0000313" key="3">
    <source>
        <dbReference type="EMBL" id="KAJ8489606.1"/>
    </source>
</evidence>
<protein>
    <recommendedName>
        <fullName evidence="2">DUF7702 domain-containing protein</fullName>
    </recommendedName>
</protein>
<dbReference type="EMBL" id="JAPEVG010000046">
    <property type="protein sequence ID" value="KAJ8489606.1"/>
    <property type="molecule type" value="Genomic_DNA"/>
</dbReference>
<feature type="transmembrane region" description="Helical" evidence="1">
    <location>
        <begin position="6"/>
        <end position="27"/>
    </location>
</feature>
<name>A0AAD7TZI7_9APHY</name>
<feature type="transmembrane region" description="Helical" evidence="1">
    <location>
        <begin position="39"/>
        <end position="58"/>
    </location>
</feature>
<feature type="transmembrane region" description="Helical" evidence="1">
    <location>
        <begin position="111"/>
        <end position="130"/>
    </location>
</feature>
<feature type="transmembrane region" description="Helical" evidence="1">
    <location>
        <begin position="70"/>
        <end position="91"/>
    </location>
</feature>
<dbReference type="PANTHER" id="PTHR42109:SF2">
    <property type="entry name" value="INTEGRAL MEMBRANE PROTEIN"/>
    <property type="match status" value="1"/>
</dbReference>
<gene>
    <name evidence="3" type="ORF">ONZ51_g2798</name>
</gene>
<keyword evidence="1" id="KW-0472">Membrane</keyword>
<evidence type="ECO:0000256" key="1">
    <source>
        <dbReference type="SAM" id="Phobius"/>
    </source>
</evidence>
<proteinExistence type="predicted"/>
<dbReference type="AlphaFoldDB" id="A0AAD7TZI7"/>
<organism evidence="3 4">
    <name type="scientific">Trametes cubensis</name>
    <dbReference type="NCBI Taxonomy" id="1111947"/>
    <lineage>
        <taxon>Eukaryota</taxon>
        <taxon>Fungi</taxon>
        <taxon>Dikarya</taxon>
        <taxon>Basidiomycota</taxon>
        <taxon>Agaricomycotina</taxon>
        <taxon>Agaricomycetes</taxon>
        <taxon>Polyporales</taxon>
        <taxon>Polyporaceae</taxon>
        <taxon>Trametes</taxon>
    </lineage>
</organism>
<dbReference type="PANTHER" id="PTHR42109">
    <property type="entry name" value="UNPLACED GENOMIC SCAFFOLD UM_SCAF_CONTIG_1.265, WHOLE GENOME SHOTGUN SEQUENCE"/>
    <property type="match status" value="1"/>
</dbReference>
<dbReference type="InterPro" id="IPR056119">
    <property type="entry name" value="DUF7702"/>
</dbReference>
<feature type="transmembrane region" description="Helical" evidence="1">
    <location>
        <begin position="150"/>
        <end position="169"/>
    </location>
</feature>
<dbReference type="Proteomes" id="UP001215151">
    <property type="component" value="Unassembled WGS sequence"/>
</dbReference>
<evidence type="ECO:0000259" key="2">
    <source>
        <dbReference type="Pfam" id="PF24800"/>
    </source>
</evidence>
<reference evidence="3" key="1">
    <citation type="submission" date="2022-11" db="EMBL/GenBank/DDBJ databases">
        <title>Genome Sequence of Cubamyces cubensis.</title>
        <authorList>
            <person name="Buettner E."/>
        </authorList>
    </citation>
    <scope>NUCLEOTIDE SEQUENCE</scope>
    <source>
        <strain evidence="3">MPL-01</strain>
    </source>
</reference>
<keyword evidence="1" id="KW-0812">Transmembrane</keyword>